<dbReference type="PANTHER" id="PTHR43303:SF4">
    <property type="entry name" value="NADPH DEHYDROGENASE C23G7.10C-RELATED"/>
    <property type="match status" value="1"/>
</dbReference>
<feature type="domain" description="NADH:flavin oxidoreductase/NADH oxidase N-terminal" evidence="6">
    <location>
        <begin position="3"/>
        <end position="343"/>
    </location>
</feature>
<dbReference type="Pfam" id="PF00724">
    <property type="entry name" value="Oxidored_FMN"/>
    <property type="match status" value="1"/>
</dbReference>
<evidence type="ECO:0000256" key="5">
    <source>
        <dbReference type="ARBA" id="ARBA00023002"/>
    </source>
</evidence>
<proteinExistence type="predicted"/>
<evidence type="ECO:0000256" key="2">
    <source>
        <dbReference type="ARBA" id="ARBA00022630"/>
    </source>
</evidence>
<evidence type="ECO:0000256" key="3">
    <source>
        <dbReference type="ARBA" id="ARBA00022643"/>
    </source>
</evidence>
<dbReference type="PANTHER" id="PTHR43303">
    <property type="entry name" value="NADPH DEHYDROGENASE C23G7.10C-RELATED"/>
    <property type="match status" value="1"/>
</dbReference>
<gene>
    <name evidence="7" type="primary">namA_4</name>
    <name evidence="7" type="ORF">OPKNFCMD_2346</name>
</gene>
<keyword evidence="5" id="KW-0560">Oxidoreductase</keyword>
<dbReference type="EMBL" id="BPQH01000006">
    <property type="protein sequence ID" value="GJD49614.1"/>
    <property type="molecule type" value="Genomic_DNA"/>
</dbReference>
<keyword evidence="2" id="KW-0285">Flavoprotein</keyword>
<evidence type="ECO:0000256" key="1">
    <source>
        <dbReference type="ARBA" id="ARBA00001917"/>
    </source>
</evidence>
<comment type="caution">
    <text evidence="7">The sequence shown here is derived from an EMBL/GenBank/DDBJ whole genome shotgun (WGS) entry which is preliminary data.</text>
</comment>
<keyword evidence="4" id="KW-0521">NADP</keyword>
<dbReference type="Gene3D" id="3.20.20.70">
    <property type="entry name" value="Aldolase class I"/>
    <property type="match status" value="1"/>
</dbReference>
<evidence type="ECO:0000259" key="6">
    <source>
        <dbReference type="Pfam" id="PF00724"/>
    </source>
</evidence>
<comment type="cofactor">
    <cofactor evidence="1">
        <name>FMN</name>
        <dbReference type="ChEBI" id="CHEBI:58210"/>
    </cofactor>
</comment>
<reference evidence="7" key="1">
    <citation type="journal article" date="2021" name="Front. Microbiol.">
        <title>Comprehensive Comparative Genomics and Phenotyping of Methylobacterium Species.</title>
        <authorList>
            <person name="Alessa O."/>
            <person name="Ogura Y."/>
            <person name="Fujitani Y."/>
            <person name="Takami H."/>
            <person name="Hayashi T."/>
            <person name="Sahin N."/>
            <person name="Tani A."/>
        </authorList>
    </citation>
    <scope>NUCLEOTIDE SEQUENCE</scope>
    <source>
        <strain evidence="7">KCTC 52305</strain>
    </source>
</reference>
<reference evidence="7" key="2">
    <citation type="submission" date="2021-08" db="EMBL/GenBank/DDBJ databases">
        <authorList>
            <person name="Tani A."/>
            <person name="Ola A."/>
            <person name="Ogura Y."/>
            <person name="Katsura K."/>
            <person name="Hayashi T."/>
        </authorList>
    </citation>
    <scope>NUCLEOTIDE SEQUENCE</scope>
    <source>
        <strain evidence="7">KCTC 52305</strain>
    </source>
</reference>
<keyword evidence="3" id="KW-0288">FMN</keyword>
<organism evidence="7 8">
    <name type="scientific">Methylobacterium crusticola</name>
    <dbReference type="NCBI Taxonomy" id="1697972"/>
    <lineage>
        <taxon>Bacteria</taxon>
        <taxon>Pseudomonadati</taxon>
        <taxon>Pseudomonadota</taxon>
        <taxon>Alphaproteobacteria</taxon>
        <taxon>Hyphomicrobiales</taxon>
        <taxon>Methylobacteriaceae</taxon>
        <taxon>Methylobacterium</taxon>
    </lineage>
</organism>
<evidence type="ECO:0000313" key="7">
    <source>
        <dbReference type="EMBL" id="GJD49614.1"/>
    </source>
</evidence>
<evidence type="ECO:0000313" key="8">
    <source>
        <dbReference type="Proteomes" id="UP001055167"/>
    </source>
</evidence>
<keyword evidence="8" id="KW-1185">Reference proteome</keyword>
<protein>
    <submittedName>
        <fullName evidence="7">NADPH dehydrogenase</fullName>
    </submittedName>
</protein>
<accession>A0ABQ4QXH8</accession>
<dbReference type="InterPro" id="IPR044152">
    <property type="entry name" value="YqjM-like"/>
</dbReference>
<dbReference type="InterPro" id="IPR001155">
    <property type="entry name" value="OxRdtase_FMN_N"/>
</dbReference>
<dbReference type="InterPro" id="IPR013785">
    <property type="entry name" value="Aldolase_TIM"/>
</dbReference>
<dbReference type="SUPFAM" id="SSF51395">
    <property type="entry name" value="FMN-linked oxidoreductases"/>
    <property type="match status" value="1"/>
</dbReference>
<sequence length="386" mass="42461">MPDLFSPFSLKDVTLRNRIAMSPMTMHRSTDGLMSDFHVMLYGSRAAGGFGLVFPEQLAIVPNGRTTIHCGGIYDDSQVEGLARVCAIVKDMGGVPAIQLGHTGRKGSETRPWLGRIQLPPDHPEGWQVKGPSPIPYGGKFAHPVEELTVAEIHGLHRAYAQAARRAREAGFEWLEMHFAHGYLGASFFSPLANRRTDRYGGALENRVRFHLEALDAVRAVWPERLPLTMRLGSDDLNERGVQFDEAVAAIALMKERGLDLADISLGFNTDAMTDPPFDRMSFMVERGARVKREVGIPVGVSWNLGVPAVADRVIREEHIDLVFLGRPALANPHWPVWAARELAHPDPFSLVPEDWAWWLRNARSQAAADSVGLPLPARPGGAGPA</sequence>
<evidence type="ECO:0000256" key="4">
    <source>
        <dbReference type="ARBA" id="ARBA00022857"/>
    </source>
</evidence>
<name>A0ABQ4QXH8_9HYPH</name>
<dbReference type="RefSeq" id="WP_128564003.1">
    <property type="nucleotide sequence ID" value="NZ_BPQH01000006.1"/>
</dbReference>
<dbReference type="Proteomes" id="UP001055167">
    <property type="component" value="Unassembled WGS sequence"/>
</dbReference>